<protein>
    <submittedName>
        <fullName evidence="3">Uncharacterized protein</fullName>
    </submittedName>
</protein>
<keyword evidence="2" id="KW-0472">Membrane</keyword>
<evidence type="ECO:0000256" key="1">
    <source>
        <dbReference type="SAM" id="MobiDB-lite"/>
    </source>
</evidence>
<sequence length="162" mass="17125">MSPSSPTLAAAPDHINPLGNTSGTPIAKEVPAGSDLVDAVRSSTTVATDMADAMINLSSAIGESGNVYPPAPRVTENSSTQSSGREEATSVLVGVTRRGRFRPPDLEEGGEVDVGTSIRDRMRRWREWGVLVQQLVLIFVQVTLLLAGVVKLLEMTRSGPAT</sequence>
<keyword evidence="2" id="KW-0812">Transmembrane</keyword>
<feature type="region of interest" description="Disordered" evidence="1">
    <location>
        <begin position="1"/>
        <end position="26"/>
    </location>
</feature>
<gene>
    <name evidence="3" type="ORF">M407DRAFT_160311</name>
</gene>
<dbReference type="EMBL" id="KN823293">
    <property type="protein sequence ID" value="KIO18359.1"/>
    <property type="molecule type" value="Genomic_DNA"/>
</dbReference>
<evidence type="ECO:0000313" key="3">
    <source>
        <dbReference type="EMBL" id="KIO18359.1"/>
    </source>
</evidence>
<keyword evidence="4" id="KW-1185">Reference proteome</keyword>
<evidence type="ECO:0000313" key="4">
    <source>
        <dbReference type="Proteomes" id="UP000054248"/>
    </source>
</evidence>
<accession>A0A0C3Q5K5</accession>
<feature type="region of interest" description="Disordered" evidence="1">
    <location>
        <begin position="65"/>
        <end position="89"/>
    </location>
</feature>
<reference evidence="4" key="2">
    <citation type="submission" date="2015-01" db="EMBL/GenBank/DDBJ databases">
        <title>Evolutionary Origins and Diversification of the Mycorrhizal Mutualists.</title>
        <authorList>
            <consortium name="DOE Joint Genome Institute"/>
            <consortium name="Mycorrhizal Genomics Consortium"/>
            <person name="Kohler A."/>
            <person name="Kuo A."/>
            <person name="Nagy L.G."/>
            <person name="Floudas D."/>
            <person name="Copeland A."/>
            <person name="Barry K.W."/>
            <person name="Cichocki N."/>
            <person name="Veneault-Fourrey C."/>
            <person name="LaButti K."/>
            <person name="Lindquist E.A."/>
            <person name="Lipzen A."/>
            <person name="Lundell T."/>
            <person name="Morin E."/>
            <person name="Murat C."/>
            <person name="Riley R."/>
            <person name="Ohm R."/>
            <person name="Sun H."/>
            <person name="Tunlid A."/>
            <person name="Henrissat B."/>
            <person name="Grigoriev I.V."/>
            <person name="Hibbett D.S."/>
            <person name="Martin F."/>
        </authorList>
    </citation>
    <scope>NUCLEOTIDE SEQUENCE [LARGE SCALE GENOMIC DNA]</scope>
    <source>
        <strain evidence="4">MUT 4182</strain>
    </source>
</reference>
<dbReference type="HOGENOM" id="CLU_1836593_0_0_1"/>
<dbReference type="AlphaFoldDB" id="A0A0C3Q5K5"/>
<proteinExistence type="predicted"/>
<keyword evidence="2" id="KW-1133">Transmembrane helix</keyword>
<evidence type="ECO:0000256" key="2">
    <source>
        <dbReference type="SAM" id="Phobius"/>
    </source>
</evidence>
<feature type="transmembrane region" description="Helical" evidence="2">
    <location>
        <begin position="128"/>
        <end position="150"/>
    </location>
</feature>
<dbReference type="Proteomes" id="UP000054248">
    <property type="component" value="Unassembled WGS sequence"/>
</dbReference>
<name>A0A0C3Q5K5_9AGAM</name>
<reference evidence="3 4" key="1">
    <citation type="submission" date="2014-04" db="EMBL/GenBank/DDBJ databases">
        <authorList>
            <consortium name="DOE Joint Genome Institute"/>
            <person name="Kuo A."/>
            <person name="Girlanda M."/>
            <person name="Perotto S."/>
            <person name="Kohler A."/>
            <person name="Nagy L.G."/>
            <person name="Floudas D."/>
            <person name="Copeland A."/>
            <person name="Barry K.W."/>
            <person name="Cichocki N."/>
            <person name="Veneault-Fourrey C."/>
            <person name="LaButti K."/>
            <person name="Lindquist E.A."/>
            <person name="Lipzen A."/>
            <person name="Lundell T."/>
            <person name="Morin E."/>
            <person name="Murat C."/>
            <person name="Sun H."/>
            <person name="Tunlid A."/>
            <person name="Henrissat B."/>
            <person name="Grigoriev I.V."/>
            <person name="Hibbett D.S."/>
            <person name="Martin F."/>
            <person name="Nordberg H.P."/>
            <person name="Cantor M.N."/>
            <person name="Hua S.X."/>
        </authorList>
    </citation>
    <scope>NUCLEOTIDE SEQUENCE [LARGE SCALE GENOMIC DNA]</scope>
    <source>
        <strain evidence="3 4">MUT 4182</strain>
    </source>
</reference>
<organism evidence="3 4">
    <name type="scientific">Tulasnella calospora MUT 4182</name>
    <dbReference type="NCBI Taxonomy" id="1051891"/>
    <lineage>
        <taxon>Eukaryota</taxon>
        <taxon>Fungi</taxon>
        <taxon>Dikarya</taxon>
        <taxon>Basidiomycota</taxon>
        <taxon>Agaricomycotina</taxon>
        <taxon>Agaricomycetes</taxon>
        <taxon>Cantharellales</taxon>
        <taxon>Tulasnellaceae</taxon>
        <taxon>Tulasnella</taxon>
    </lineage>
</organism>